<dbReference type="Pfam" id="PF01263">
    <property type="entry name" value="Aldose_epim"/>
    <property type="match status" value="1"/>
</dbReference>
<dbReference type="STRING" id="203124.Tery_3963"/>
<organism evidence="1">
    <name type="scientific">Trichodesmium erythraeum (strain IMS101)</name>
    <dbReference type="NCBI Taxonomy" id="203124"/>
    <lineage>
        <taxon>Bacteria</taxon>
        <taxon>Bacillati</taxon>
        <taxon>Cyanobacteriota</taxon>
        <taxon>Cyanophyceae</taxon>
        <taxon>Oscillatoriophycideae</taxon>
        <taxon>Oscillatoriales</taxon>
        <taxon>Microcoleaceae</taxon>
        <taxon>Trichodesmium</taxon>
    </lineage>
</organism>
<evidence type="ECO:0000313" key="1">
    <source>
        <dbReference type="EMBL" id="ABG52988.1"/>
    </source>
</evidence>
<dbReference type="OrthoDB" id="9795355at2"/>
<reference evidence="1" key="1">
    <citation type="submission" date="2006-06" db="EMBL/GenBank/DDBJ databases">
        <title>Complete sequence of Trichodesmium erythraeum IMS101.</title>
        <authorList>
            <consortium name="US DOE Joint Genome Institute"/>
            <person name="Copeland A."/>
            <person name="Lucas S."/>
            <person name="Lapidus A."/>
            <person name="Barry K."/>
            <person name="Detter J.C."/>
            <person name="Glavina del Rio T."/>
            <person name="Hammon N."/>
            <person name="Israni S."/>
            <person name="Dalin E."/>
            <person name="Tice H."/>
            <person name="Pitluck S."/>
            <person name="Kiss H."/>
            <person name="Munk A.C."/>
            <person name="Brettin T."/>
            <person name="Bruce D."/>
            <person name="Han C."/>
            <person name="Tapia R."/>
            <person name="Gilna P."/>
            <person name="Schmutz J."/>
            <person name="Larimer F."/>
            <person name="Land M."/>
            <person name="Hauser L."/>
            <person name="Kyrpides N."/>
            <person name="Kim E."/>
            <person name="Richardson P."/>
        </authorList>
    </citation>
    <scope>NUCLEOTIDE SEQUENCE [LARGE SCALE GENOMIC DNA]</scope>
    <source>
        <strain evidence="1">IMS101</strain>
    </source>
</reference>
<name>Q10XN6_TRIEI</name>
<dbReference type="CDD" id="cd09025">
    <property type="entry name" value="Aldose_epim_Slr1438"/>
    <property type="match status" value="1"/>
</dbReference>
<dbReference type="PANTHER" id="PTHR11122:SF13">
    <property type="entry name" value="GLUCOSE-6-PHOSPHATE 1-EPIMERASE"/>
    <property type="match status" value="1"/>
</dbReference>
<dbReference type="SUPFAM" id="SSF74650">
    <property type="entry name" value="Galactose mutarotase-like"/>
    <property type="match status" value="1"/>
</dbReference>
<gene>
    <name evidence="1" type="ordered locus">Tery_3963</name>
</gene>
<dbReference type="GO" id="GO:0016853">
    <property type="term" value="F:isomerase activity"/>
    <property type="evidence" value="ECO:0007669"/>
    <property type="project" value="InterPro"/>
</dbReference>
<sequence>MVTSLVKNQPYILSDEPTQSLVVVCPGRGGIVTEWRTQDQKIFYMDKERFADPALSVRGGIPLLFPICGNLPEDTYTLDGESYKLKQHGFARNLPWQVTQQSGENGASITLALSSNDQTWEIYPFNFELNYTYILRGNTLEMRFSHTNLSQKPMPFSTGIHPYFAVNDKSQLEFDLPSNEYQVKGEQTVNTFSGKFDFNSEEIDWAFINLAKQSAVVTDKSRNLKLTINYDSNYSTLVFWTLKGKDFYCLEPWTGPRNAMNTGEHLLIAEPGRTVETVISMTAELG</sequence>
<dbReference type="InterPro" id="IPR011013">
    <property type="entry name" value="Gal_mutarotase_sf_dom"/>
</dbReference>
<dbReference type="eggNOG" id="COG2017">
    <property type="taxonomic scope" value="Bacteria"/>
</dbReference>
<dbReference type="Gene3D" id="2.70.98.10">
    <property type="match status" value="1"/>
</dbReference>
<dbReference type="AlphaFoldDB" id="Q10XN6"/>
<dbReference type="PANTHER" id="PTHR11122">
    <property type="entry name" value="APOSPORY-ASSOCIATED PROTEIN C-RELATED"/>
    <property type="match status" value="1"/>
</dbReference>
<dbReference type="InterPro" id="IPR008183">
    <property type="entry name" value="Aldose_1/G6P_1-epimerase"/>
</dbReference>
<dbReference type="GO" id="GO:0005975">
    <property type="term" value="P:carbohydrate metabolic process"/>
    <property type="evidence" value="ECO:0007669"/>
    <property type="project" value="InterPro"/>
</dbReference>
<dbReference type="InterPro" id="IPR014718">
    <property type="entry name" value="GH-type_carb-bd"/>
</dbReference>
<dbReference type="EMBL" id="CP000393">
    <property type="protein sequence ID" value="ABG52988.1"/>
    <property type="molecule type" value="Genomic_DNA"/>
</dbReference>
<protein>
    <submittedName>
        <fullName evidence="1">Aldose 1-epimerase</fullName>
    </submittedName>
</protein>
<dbReference type="KEGG" id="ter:Tery_3963"/>
<dbReference type="RefSeq" id="WP_011613318.1">
    <property type="nucleotide sequence ID" value="NC_008312.1"/>
</dbReference>
<accession>Q10XN6</accession>
<proteinExistence type="predicted"/>
<dbReference type="HOGENOM" id="CLU_057834_0_0_3"/>
<dbReference type="GO" id="GO:0030246">
    <property type="term" value="F:carbohydrate binding"/>
    <property type="evidence" value="ECO:0007669"/>
    <property type="project" value="InterPro"/>
</dbReference>